<evidence type="ECO:0000259" key="11">
    <source>
        <dbReference type="SMART" id="SM00891"/>
    </source>
</evidence>
<sequence>MVVEEEEEDVLLLSVWRTAATASRSTTAYRHPKFKASTPSSPSPSPSPPNLAMDTSDKSAPIKLSLPLAYQQEIFREAYNDDTLVVLARGLGLQQVVANLLHSYDAAGRNLVVLVGAGDLDNTRLGEELAEKAAISRAPHARGLVVINTDVTNVSSREKMYANGGVFTVTSRILVVDLLSGLLDPARITGLIILHAERVTATSLEAFIVRMFRQKNKAGFIKAFSENPDAFATGFSPLTTIMRNLFLRKSSLWPRYHLSVAQSLEVQKADVVELEVNMTSAMQTIQHAVLQCIEISISELRKANAGLDLDDWSVDSALHRSFDVAIRRQLDPVWHRVSSRTKLIASDLTTLRTILQNLLSLDAVSFHQYLETLLASHVPTDGFHARMHSPWLDLDAADILFSTARKRVYTGKPPKGLDSIDLQDSGLVLEEQPKWVVLSDILDEIAQSGPTSNLGGPTLIMCQDRQTCSQVAEYLQISDNAHPDEEGNIGLASTDSSSKRFMHRKLLGFLAWRHDFTKFRASNLPKEQKSAGANTRSITSKKAPANKRRRVRGAAQFAAATSSREPQTRSGQAEASSDGSRLSLLGLSEALYEEATFGQDIGGTDFEMHDPDDAVVVHPYGSGSDDSLLDELQPANVIMYNPDAAFIRTIEVYRSSHVTAHNIRVYFMYYGGSVEEQTYLSRVRREKDSFTKLIRQKASMTVTITNDSQMVEDPQEQFLRTLNTRIAGGGRLAATAEPPRVIIDVREFRSSLPSLLHGKAMKIVPCSLTVGDYILSPTICVERKSVKDLISSFKDGRLYSQAEAMFAGYQEPMLLIEFDQDKSFNLEPFMDLNTSASPNQSDLQAKLVLLTLHFPKLRIIWSSSPYQTAEIFEELKRGQEEPDPVKAISIGLGEGEDEYNTYAQAPMDILKTIPGINEKNHKHIVYEMDSISELSNATEEKVVKVIGPEAGRQVHTFFNTNIYNT</sequence>
<dbReference type="AlphaFoldDB" id="A0AAV9V722"/>
<dbReference type="InterPro" id="IPR011335">
    <property type="entry name" value="Restrct_endonuc-II-like"/>
</dbReference>
<dbReference type="GO" id="GO:0000712">
    <property type="term" value="P:resolution of meiotic recombination intermediates"/>
    <property type="evidence" value="ECO:0007669"/>
    <property type="project" value="TreeGrafter"/>
</dbReference>
<dbReference type="InterPro" id="IPR047520">
    <property type="entry name" value="XPF_nuclease"/>
</dbReference>
<dbReference type="Pfam" id="PF02732">
    <property type="entry name" value="ERCC4"/>
    <property type="match status" value="1"/>
</dbReference>
<dbReference type="FunFam" id="3.40.50.10130:FF:000002">
    <property type="entry name" value="DNA repair endonuclease XPF"/>
    <property type="match status" value="1"/>
</dbReference>
<dbReference type="GO" id="GO:0000724">
    <property type="term" value="P:double-strand break repair via homologous recombination"/>
    <property type="evidence" value="ECO:0007669"/>
    <property type="project" value="TreeGrafter"/>
</dbReference>
<reference evidence="12 13" key="1">
    <citation type="submission" date="2019-10" db="EMBL/GenBank/DDBJ databases">
        <authorList>
            <person name="Palmer J.M."/>
        </authorList>
    </citation>
    <scope>NUCLEOTIDE SEQUENCE [LARGE SCALE GENOMIC DNA]</scope>
    <source>
        <strain evidence="12 13">TWF696</strain>
    </source>
</reference>
<dbReference type="GO" id="GO:0000736">
    <property type="term" value="P:double-strand break repair via single-strand annealing, removal of nonhomologous ends"/>
    <property type="evidence" value="ECO:0007669"/>
    <property type="project" value="TreeGrafter"/>
</dbReference>
<gene>
    <name evidence="12" type="ORF">TWF696_004489</name>
</gene>
<evidence type="ECO:0000256" key="2">
    <source>
        <dbReference type="ARBA" id="ARBA00010015"/>
    </source>
</evidence>
<evidence type="ECO:0000256" key="7">
    <source>
        <dbReference type="ARBA" id="ARBA00023125"/>
    </source>
</evidence>
<keyword evidence="13" id="KW-1185">Reference proteome</keyword>
<evidence type="ECO:0000256" key="4">
    <source>
        <dbReference type="ARBA" id="ARBA00022759"/>
    </source>
</evidence>
<evidence type="ECO:0000256" key="3">
    <source>
        <dbReference type="ARBA" id="ARBA00022722"/>
    </source>
</evidence>
<comment type="similarity">
    <text evidence="2">Belongs to the XPF family.</text>
</comment>
<dbReference type="CDD" id="cd20078">
    <property type="entry name" value="XPF_nuclease_XPF_euk"/>
    <property type="match status" value="1"/>
</dbReference>
<evidence type="ECO:0000256" key="6">
    <source>
        <dbReference type="ARBA" id="ARBA00022801"/>
    </source>
</evidence>
<dbReference type="NCBIfam" id="TIGR00596">
    <property type="entry name" value="rad1"/>
    <property type="match status" value="1"/>
</dbReference>
<dbReference type="SUPFAM" id="SSF52980">
    <property type="entry name" value="Restriction endonuclease-like"/>
    <property type="match status" value="1"/>
</dbReference>
<dbReference type="Gene3D" id="1.10.150.20">
    <property type="entry name" value="5' to 3' exonuclease, C-terminal subdomain"/>
    <property type="match status" value="1"/>
</dbReference>
<keyword evidence="4" id="KW-0255">Endonuclease</keyword>
<dbReference type="Proteomes" id="UP001375240">
    <property type="component" value="Unassembled WGS sequence"/>
</dbReference>
<accession>A0AAV9V722</accession>
<keyword evidence="8" id="KW-0234">DNA repair</keyword>
<evidence type="ECO:0000256" key="5">
    <source>
        <dbReference type="ARBA" id="ARBA00022763"/>
    </source>
</evidence>
<name>A0AAV9V722_9PEZI</name>
<dbReference type="GO" id="GO:1901255">
    <property type="term" value="P:nucleotide-excision repair involved in interstrand cross-link repair"/>
    <property type="evidence" value="ECO:0007669"/>
    <property type="project" value="TreeGrafter"/>
</dbReference>
<keyword evidence="5" id="KW-0227">DNA damage</keyword>
<dbReference type="EMBL" id="JAVHNQ010000002">
    <property type="protein sequence ID" value="KAK6355380.1"/>
    <property type="molecule type" value="Genomic_DNA"/>
</dbReference>
<feature type="region of interest" description="Disordered" evidence="10">
    <location>
        <begin position="523"/>
        <end position="580"/>
    </location>
</feature>
<dbReference type="Gene3D" id="3.40.50.10130">
    <property type="match status" value="1"/>
</dbReference>
<evidence type="ECO:0000256" key="8">
    <source>
        <dbReference type="ARBA" id="ARBA00023204"/>
    </source>
</evidence>
<dbReference type="InterPro" id="IPR006166">
    <property type="entry name" value="ERCC4_domain"/>
</dbReference>
<dbReference type="SMART" id="SM00891">
    <property type="entry name" value="ERCC4"/>
    <property type="match status" value="1"/>
</dbReference>
<feature type="compositionally biased region" description="Polar residues" evidence="10">
    <location>
        <begin position="531"/>
        <end position="540"/>
    </location>
</feature>
<feature type="region of interest" description="Disordered" evidence="10">
    <location>
        <begin position="22"/>
        <end position="57"/>
    </location>
</feature>
<keyword evidence="3" id="KW-0540">Nuclease</keyword>
<dbReference type="PANTHER" id="PTHR10150:SF0">
    <property type="entry name" value="DNA REPAIR ENDONUCLEASE XPF"/>
    <property type="match status" value="1"/>
</dbReference>
<keyword evidence="6" id="KW-0378">Hydrolase</keyword>
<dbReference type="GO" id="GO:0000014">
    <property type="term" value="F:single-stranded DNA endodeoxyribonuclease activity"/>
    <property type="evidence" value="ECO:0007669"/>
    <property type="project" value="TreeGrafter"/>
</dbReference>
<dbReference type="PANTHER" id="PTHR10150">
    <property type="entry name" value="DNA REPAIR ENDONUCLEASE XPF"/>
    <property type="match status" value="1"/>
</dbReference>
<feature type="domain" description="ERCC4" evidence="11">
    <location>
        <begin position="740"/>
        <end position="820"/>
    </location>
</feature>
<dbReference type="GO" id="GO:0003684">
    <property type="term" value="F:damaged DNA binding"/>
    <property type="evidence" value="ECO:0007669"/>
    <property type="project" value="TreeGrafter"/>
</dbReference>
<evidence type="ECO:0000256" key="9">
    <source>
        <dbReference type="ARBA" id="ARBA00023242"/>
    </source>
</evidence>
<protein>
    <recommendedName>
        <fullName evidence="11">ERCC4 domain-containing protein</fullName>
    </recommendedName>
</protein>
<evidence type="ECO:0000256" key="1">
    <source>
        <dbReference type="ARBA" id="ARBA00004123"/>
    </source>
</evidence>
<dbReference type="InterPro" id="IPR010994">
    <property type="entry name" value="RuvA_2-like"/>
</dbReference>
<evidence type="ECO:0000256" key="10">
    <source>
        <dbReference type="SAM" id="MobiDB-lite"/>
    </source>
</evidence>
<keyword evidence="9" id="KW-0539">Nucleus</keyword>
<evidence type="ECO:0000313" key="13">
    <source>
        <dbReference type="Proteomes" id="UP001375240"/>
    </source>
</evidence>
<comment type="subcellular location">
    <subcellularLocation>
        <location evidence="1">Nucleus</location>
    </subcellularLocation>
</comment>
<proteinExistence type="inferred from homology"/>
<keyword evidence="7" id="KW-0238">DNA-binding</keyword>
<dbReference type="GO" id="GO:0003697">
    <property type="term" value="F:single-stranded DNA binding"/>
    <property type="evidence" value="ECO:0007669"/>
    <property type="project" value="InterPro"/>
</dbReference>
<feature type="compositionally biased region" description="Polar residues" evidence="10">
    <location>
        <begin position="559"/>
        <end position="574"/>
    </location>
</feature>
<comment type="caution">
    <text evidence="12">The sequence shown here is derived from an EMBL/GenBank/DDBJ whole genome shotgun (WGS) entry which is preliminary data.</text>
</comment>
<organism evidence="12 13">
    <name type="scientific">Orbilia brochopaga</name>
    <dbReference type="NCBI Taxonomy" id="3140254"/>
    <lineage>
        <taxon>Eukaryota</taxon>
        <taxon>Fungi</taxon>
        <taxon>Dikarya</taxon>
        <taxon>Ascomycota</taxon>
        <taxon>Pezizomycotina</taxon>
        <taxon>Orbiliomycetes</taxon>
        <taxon>Orbiliales</taxon>
        <taxon>Orbiliaceae</taxon>
        <taxon>Orbilia</taxon>
    </lineage>
</organism>
<evidence type="ECO:0000313" key="12">
    <source>
        <dbReference type="EMBL" id="KAK6355380.1"/>
    </source>
</evidence>
<dbReference type="InterPro" id="IPR006167">
    <property type="entry name" value="XPF"/>
</dbReference>
<dbReference type="SUPFAM" id="SSF47781">
    <property type="entry name" value="RuvA domain 2-like"/>
    <property type="match status" value="1"/>
</dbReference>
<dbReference type="GO" id="GO:0000110">
    <property type="term" value="C:nucleotide-excision repair factor 1 complex"/>
    <property type="evidence" value="ECO:0007669"/>
    <property type="project" value="TreeGrafter"/>
</dbReference>